<organism evidence="2 3">
    <name type="scientific">Harenicola maris</name>
    <dbReference type="NCBI Taxonomy" id="2841044"/>
    <lineage>
        <taxon>Bacteria</taxon>
        <taxon>Pseudomonadati</taxon>
        <taxon>Pseudomonadota</taxon>
        <taxon>Alphaproteobacteria</taxon>
        <taxon>Rhodobacterales</taxon>
        <taxon>Paracoccaceae</taxon>
        <taxon>Harenicola</taxon>
    </lineage>
</organism>
<protein>
    <submittedName>
        <fullName evidence="2">Uncharacterized protein</fullName>
    </submittedName>
</protein>
<keyword evidence="1" id="KW-0472">Membrane</keyword>
<gene>
    <name evidence="2" type="ORF">IV417_11220</name>
</gene>
<comment type="caution">
    <text evidence="2">The sequence shown here is derived from an EMBL/GenBank/DDBJ whole genome shotgun (WGS) entry which is preliminary data.</text>
</comment>
<name>A0AAP2CUK2_9RHOB</name>
<feature type="transmembrane region" description="Helical" evidence="1">
    <location>
        <begin position="6"/>
        <end position="24"/>
    </location>
</feature>
<keyword evidence="1" id="KW-1133">Transmembrane helix</keyword>
<dbReference type="RefSeq" id="WP_327794182.1">
    <property type="nucleotide sequence ID" value="NZ_JADQAZ010000002.1"/>
</dbReference>
<feature type="transmembrane region" description="Helical" evidence="1">
    <location>
        <begin position="31"/>
        <end position="54"/>
    </location>
</feature>
<dbReference type="EMBL" id="JADQAZ010000002">
    <property type="protein sequence ID" value="MBT0957963.1"/>
    <property type="molecule type" value="Genomic_DNA"/>
</dbReference>
<reference evidence="2 3" key="1">
    <citation type="journal article" date="2021" name="Arch. Microbiol.">
        <title>Harenicola maris gen. nov., sp. nov. isolated from the Sea of Japan shallow sediments.</title>
        <authorList>
            <person name="Romanenko L.A."/>
            <person name="Kurilenko V.V."/>
            <person name="Chernysheva N.Y."/>
            <person name="Tekutyeva L.A."/>
            <person name="Velansky P.V."/>
            <person name="Svetashev V.I."/>
            <person name="Isaeva M.P."/>
        </authorList>
    </citation>
    <scope>NUCLEOTIDE SEQUENCE [LARGE SCALE GENOMIC DNA]</scope>
    <source>
        <strain evidence="2 3">KMM 3653</strain>
    </source>
</reference>
<keyword evidence="1" id="KW-0812">Transmembrane</keyword>
<sequence length="55" mass="5487">MDPITASFYAAVCGLLAIALPPGLRFAVRFVIGAAVGVVASALLPVLQGALLGAY</sequence>
<proteinExistence type="predicted"/>
<dbReference type="Proteomes" id="UP001315686">
    <property type="component" value="Unassembled WGS sequence"/>
</dbReference>
<evidence type="ECO:0000313" key="3">
    <source>
        <dbReference type="Proteomes" id="UP001315686"/>
    </source>
</evidence>
<accession>A0AAP2CUK2</accession>
<keyword evidence="3" id="KW-1185">Reference proteome</keyword>
<evidence type="ECO:0000313" key="2">
    <source>
        <dbReference type="EMBL" id="MBT0957963.1"/>
    </source>
</evidence>
<evidence type="ECO:0000256" key="1">
    <source>
        <dbReference type="SAM" id="Phobius"/>
    </source>
</evidence>
<dbReference type="AlphaFoldDB" id="A0AAP2CUK2"/>